<feature type="domain" description="DUF3846" evidence="1">
    <location>
        <begin position="3"/>
        <end position="102"/>
    </location>
</feature>
<dbReference type="AlphaFoldDB" id="A0A9X7AS60"/>
<evidence type="ECO:0000313" key="3">
    <source>
        <dbReference type="Proteomes" id="UP000226106"/>
    </source>
</evidence>
<dbReference type="Pfam" id="PF12957">
    <property type="entry name" value="DUF3846"/>
    <property type="match status" value="1"/>
</dbReference>
<dbReference type="EMBL" id="NVCO01000007">
    <property type="protein sequence ID" value="PFT50764.1"/>
    <property type="molecule type" value="Genomic_DNA"/>
</dbReference>
<accession>A0A9X7AS60</accession>
<name>A0A9X7AS60_BACTU</name>
<dbReference type="InterPro" id="IPR024559">
    <property type="entry name" value="DUF3846"/>
</dbReference>
<proteinExistence type="predicted"/>
<evidence type="ECO:0000313" key="2">
    <source>
        <dbReference type="EMBL" id="PFT50764.1"/>
    </source>
</evidence>
<dbReference type="RefSeq" id="WP_098640096.1">
    <property type="nucleotide sequence ID" value="NZ_NVCO01000007.1"/>
</dbReference>
<protein>
    <recommendedName>
        <fullName evidence="1">DUF3846 domain-containing protein</fullName>
    </recommendedName>
</protein>
<sequence length="120" mass="13430">MKIRVVKVNMGEKPRITEIEDTLEASKEVVGGYIERVAIGTEIDLWINEEGKLDDELKENIVLVTKGRPYDVVHGNVFFASHDDSGNTISLTDEQIEDLKRRTMSAVTPTGEELMAIIVD</sequence>
<dbReference type="Proteomes" id="UP000226106">
    <property type="component" value="Unassembled WGS sequence"/>
</dbReference>
<comment type="caution">
    <text evidence="2">The sequence shown here is derived from an EMBL/GenBank/DDBJ whole genome shotgun (WGS) entry which is preliminary data.</text>
</comment>
<organism evidence="2 3">
    <name type="scientific">Bacillus thuringiensis</name>
    <dbReference type="NCBI Taxonomy" id="1428"/>
    <lineage>
        <taxon>Bacteria</taxon>
        <taxon>Bacillati</taxon>
        <taxon>Bacillota</taxon>
        <taxon>Bacilli</taxon>
        <taxon>Bacillales</taxon>
        <taxon>Bacillaceae</taxon>
        <taxon>Bacillus</taxon>
        <taxon>Bacillus cereus group</taxon>
    </lineage>
</organism>
<gene>
    <name evidence="2" type="ORF">COK72_01815</name>
</gene>
<evidence type="ECO:0000259" key="1">
    <source>
        <dbReference type="Pfam" id="PF12957"/>
    </source>
</evidence>
<reference evidence="2 3" key="1">
    <citation type="submission" date="2017-09" db="EMBL/GenBank/DDBJ databases">
        <title>Large-scale bioinformatics analysis of Bacillus genomes uncovers conserved roles of natural products in bacterial physiology.</title>
        <authorList>
            <consortium name="Agbiome Team Llc"/>
            <person name="Bleich R.M."/>
            <person name="Grubbs K.J."/>
            <person name="Santa Maria K.C."/>
            <person name="Allen S.E."/>
            <person name="Farag S."/>
            <person name="Shank E.A."/>
            <person name="Bowers A."/>
        </authorList>
    </citation>
    <scope>NUCLEOTIDE SEQUENCE [LARGE SCALE GENOMIC DNA]</scope>
    <source>
        <strain evidence="2 3">AFS065400</strain>
    </source>
</reference>